<keyword evidence="2" id="KW-1185">Reference proteome</keyword>
<dbReference type="RefSeq" id="WP_082864159.1">
    <property type="nucleotide sequence ID" value="NZ_CANKUV010000003.1"/>
</dbReference>
<organism evidence="1 2">
    <name type="scientific">Polaribacter atrinae</name>
    <dbReference type="NCBI Taxonomy" id="1333662"/>
    <lineage>
        <taxon>Bacteria</taxon>
        <taxon>Pseudomonadati</taxon>
        <taxon>Bacteroidota</taxon>
        <taxon>Flavobacteriia</taxon>
        <taxon>Flavobacteriales</taxon>
        <taxon>Flavobacteriaceae</taxon>
    </lineage>
</organism>
<accession>A0A176TEE0</accession>
<dbReference type="OrthoDB" id="1492707at2"/>
<proteinExistence type="predicted"/>
<dbReference type="AlphaFoldDB" id="A0A176TEE0"/>
<dbReference type="EMBL" id="LVWE01000005">
    <property type="protein sequence ID" value="OAD46001.1"/>
    <property type="molecule type" value="Genomic_DNA"/>
</dbReference>
<dbReference type="Proteomes" id="UP000076923">
    <property type="component" value="Unassembled WGS sequence"/>
</dbReference>
<dbReference type="STRING" id="1333662.LPB303_03535"/>
<evidence type="ECO:0000313" key="2">
    <source>
        <dbReference type="Proteomes" id="UP000076923"/>
    </source>
</evidence>
<evidence type="ECO:0000313" key="1">
    <source>
        <dbReference type="EMBL" id="OAD46001.1"/>
    </source>
</evidence>
<name>A0A176TEE0_9FLAO</name>
<gene>
    <name evidence="1" type="ORF">LPB303_03535</name>
</gene>
<reference evidence="1 2" key="1">
    <citation type="submission" date="2016-02" db="EMBL/GenBank/DDBJ databases">
        <title>Draft genome sequence of Polaribacter atrinae KACC17473.</title>
        <authorList>
            <person name="Shin S.-K."/>
            <person name="Yi H."/>
        </authorList>
    </citation>
    <scope>NUCLEOTIDE SEQUENCE [LARGE SCALE GENOMIC DNA]</scope>
    <source>
        <strain evidence="1 2">KACC 17473</strain>
    </source>
</reference>
<sequence>MDIENISKIEHFSAFVDLSLKEFCQKFSLVLELPQMTFNTEDEMEYAEVEFNGIDYHISKPYKIGTLHEWDDNVPKDHNFGIILSIDNTNTDFNNAKLEATANLISTSFNTDLLYYRTWFSTGFSTEKVHIFTPNKK</sequence>
<comment type="caution">
    <text evidence="1">The sequence shown here is derived from an EMBL/GenBank/DDBJ whole genome shotgun (WGS) entry which is preliminary data.</text>
</comment>
<protein>
    <submittedName>
        <fullName evidence="1">Uncharacterized protein</fullName>
    </submittedName>
</protein>